<evidence type="ECO:0000313" key="2">
    <source>
        <dbReference type="Proteomes" id="UP000033649"/>
    </source>
</evidence>
<name>A0A0F5FLZ8_9HYPH</name>
<dbReference type="Proteomes" id="UP000033649">
    <property type="component" value="Unassembled WGS sequence"/>
</dbReference>
<dbReference type="EMBL" id="JZEY01000054">
    <property type="protein sequence ID" value="KKB09838.1"/>
    <property type="molecule type" value="Genomic_DNA"/>
</dbReference>
<organism evidence="1 2">
    <name type="scientific">Devosia chinhatensis</name>
    <dbReference type="NCBI Taxonomy" id="429727"/>
    <lineage>
        <taxon>Bacteria</taxon>
        <taxon>Pseudomonadati</taxon>
        <taxon>Pseudomonadota</taxon>
        <taxon>Alphaproteobacteria</taxon>
        <taxon>Hyphomicrobiales</taxon>
        <taxon>Devosiaceae</taxon>
        <taxon>Devosia</taxon>
    </lineage>
</organism>
<reference evidence="1 2" key="1">
    <citation type="submission" date="2015-03" db="EMBL/GenBank/DDBJ databases">
        <authorList>
            <person name="Hassan Y."/>
            <person name="Lepp D."/>
            <person name="Li X.-Z."/>
            <person name="Zhou T."/>
        </authorList>
    </citation>
    <scope>NUCLEOTIDE SEQUENCE [LARGE SCALE GENOMIC DNA]</scope>
    <source>
        <strain evidence="1 2">IPL18</strain>
    </source>
</reference>
<dbReference type="STRING" id="429727.VE26_08335"/>
<protein>
    <recommendedName>
        <fullName evidence="3">PD-(D/E)XK endonuclease-like domain-containing protein</fullName>
    </recommendedName>
</protein>
<proteinExistence type="predicted"/>
<dbReference type="AlphaFoldDB" id="A0A0F5FLZ8"/>
<accession>A0A0F5FLZ8</accession>
<comment type="caution">
    <text evidence="1">The sequence shown here is derived from an EMBL/GenBank/DDBJ whole genome shotgun (WGS) entry which is preliminary data.</text>
</comment>
<sequence length="152" mass="17000">MVNLQQESLTAEQVAQACRALPNVQTWTTEAATVNLPQRSSMSAREWGNNVHWAIHKRVEELKRAFPSTFANIFSELSVDGQRLDSTAAGGPRYGQRGTTRLDIVEKVNATMYCVYDVKTGTSGLSESRILEILSKLPKDILVYIVEVRPFE</sequence>
<keyword evidence="2" id="KW-1185">Reference proteome</keyword>
<evidence type="ECO:0008006" key="3">
    <source>
        <dbReference type="Google" id="ProtNLM"/>
    </source>
</evidence>
<dbReference type="PATRIC" id="fig|429727.3.peg.1722"/>
<evidence type="ECO:0000313" key="1">
    <source>
        <dbReference type="EMBL" id="KKB09838.1"/>
    </source>
</evidence>
<gene>
    <name evidence="1" type="ORF">VE26_08335</name>
</gene>